<keyword evidence="7" id="KW-1185">Reference proteome</keyword>
<feature type="transmembrane region" description="Helical" evidence="5">
    <location>
        <begin position="20"/>
        <end position="41"/>
    </location>
</feature>
<evidence type="ECO:0000313" key="7">
    <source>
        <dbReference type="Proteomes" id="UP000030364"/>
    </source>
</evidence>
<dbReference type="InterPro" id="IPR019109">
    <property type="entry name" value="MamF_MmsF"/>
</dbReference>
<evidence type="ECO:0000256" key="1">
    <source>
        <dbReference type="ARBA" id="ARBA00004141"/>
    </source>
</evidence>
<dbReference type="STRING" id="276.THFILI_00865"/>
<keyword evidence="2 5" id="KW-0812">Transmembrane</keyword>
<evidence type="ECO:0000256" key="3">
    <source>
        <dbReference type="ARBA" id="ARBA00022989"/>
    </source>
</evidence>
<dbReference type="RefSeq" id="WP_038065586.1">
    <property type="nucleotide sequence ID" value="NZ_JPSL02000033.1"/>
</dbReference>
<dbReference type="Proteomes" id="UP000030364">
    <property type="component" value="Unassembled WGS sequence"/>
</dbReference>
<evidence type="ECO:0000256" key="4">
    <source>
        <dbReference type="ARBA" id="ARBA00023136"/>
    </source>
</evidence>
<dbReference type="AlphaFoldDB" id="A0A0A2WS20"/>
<name>A0A0A2WS20_THEFI</name>
<keyword evidence="3 5" id="KW-1133">Transmembrane helix</keyword>
<organism evidence="6 7">
    <name type="scientific">Thermus filiformis</name>
    <dbReference type="NCBI Taxonomy" id="276"/>
    <lineage>
        <taxon>Bacteria</taxon>
        <taxon>Thermotogati</taxon>
        <taxon>Deinococcota</taxon>
        <taxon>Deinococci</taxon>
        <taxon>Thermales</taxon>
        <taxon>Thermaceae</taxon>
        <taxon>Thermus</taxon>
    </lineage>
</organism>
<evidence type="ECO:0000256" key="2">
    <source>
        <dbReference type="ARBA" id="ARBA00022692"/>
    </source>
</evidence>
<evidence type="ECO:0000256" key="5">
    <source>
        <dbReference type="SAM" id="Phobius"/>
    </source>
</evidence>
<dbReference type="OrthoDB" id="32646at2"/>
<dbReference type="PATRIC" id="fig|276.5.peg.1654"/>
<comment type="caution">
    <text evidence="6">The sequence shown here is derived from an EMBL/GenBank/DDBJ whole genome shotgun (WGS) entry which is preliminary data.</text>
</comment>
<feature type="transmembrane region" description="Helical" evidence="5">
    <location>
        <begin position="87"/>
        <end position="105"/>
    </location>
</feature>
<accession>A0A0A2WS20</accession>
<proteinExistence type="predicted"/>
<reference evidence="6 7" key="1">
    <citation type="journal article" date="2015" name="Genome Announc.">
        <title>Draft Genome Sequence of the Thermophile Thermus filiformis ATCC 43280, Producer of Carotenoid-(Di)glucoside-Branched Fatty Acid (Di)esters and Source of Hyperthermostable Enzymes of Biotechnological Interest.</title>
        <authorList>
            <person name="Mandelli F."/>
            <person name="Oliveira Ramires B."/>
            <person name="Couger M.B."/>
            <person name="Paixao D.A."/>
            <person name="Camilo C.M."/>
            <person name="Polikarpov I."/>
            <person name="Prade R."/>
            <person name="Riano-Pachon D.M."/>
            <person name="Squina F.M."/>
        </authorList>
    </citation>
    <scope>NUCLEOTIDE SEQUENCE [LARGE SCALE GENOMIC DNA]</scope>
    <source>
        <strain evidence="6 7">ATCC 43280</strain>
    </source>
</reference>
<dbReference type="EMBL" id="JPSL02000033">
    <property type="protein sequence ID" value="KGQ21552.1"/>
    <property type="molecule type" value="Genomic_DNA"/>
</dbReference>
<evidence type="ECO:0008006" key="8">
    <source>
        <dbReference type="Google" id="ProtNLM"/>
    </source>
</evidence>
<evidence type="ECO:0000313" key="6">
    <source>
        <dbReference type="EMBL" id="KGQ21552.1"/>
    </source>
</evidence>
<comment type="subcellular location">
    <subcellularLocation>
        <location evidence="1">Membrane</location>
        <topology evidence="1">Multi-pass membrane protein</topology>
    </subcellularLocation>
</comment>
<protein>
    <recommendedName>
        <fullName evidence="8">Orotate phosphoribosyltransferase</fullName>
    </recommendedName>
</protein>
<sequence length="120" mass="12876">MEPSPLVESDKNWAIAAHLAPLLGYFIAIGQILAPLAILLFGPKSAFVQAHAKESLNAQISYTLYGLGLWLLAITVVGLVLAVPLALALVVLVLWNMVAAALAAGRGEMYTYRFIFRLVA</sequence>
<dbReference type="Pfam" id="PF09685">
    <property type="entry name" value="MamF_MmsF"/>
    <property type="match status" value="1"/>
</dbReference>
<keyword evidence="4 5" id="KW-0472">Membrane</keyword>
<gene>
    <name evidence="6" type="ORF">THFILI_00865</name>
</gene>
<feature type="transmembrane region" description="Helical" evidence="5">
    <location>
        <begin position="62"/>
        <end position="81"/>
    </location>
</feature>